<gene>
    <name evidence="1" type="ORF">TCON_2236</name>
</gene>
<sequence length="613" mass="72333">MITKNKESKPFKYTLAFKQYIQLHSDHTLSKTFTDLEALRQLAISGNSIENVLKYYIKLLHLRNCVSQQHITASFQWYDVMTGELLKSKNIDYEISCLLLHTIFFLFPLVYVIRDNSLPYKQCYVILKKVIEYKSEDQLSSNSLFFSSTKSLDLNSYFLEGFKAYCAAKFIMIEAVEELGGFAEPDKNKLSFISQQYYTAHLMYNNALKNIELFLKSHKYEIEDSSKRDIKTHIQLIEAYSSYCISSSYYHLSKYYYLSDEISTSFKLIDQSKEFFNEKLYKKTGIIDRNELESIKNQINETYNNLKVQASYATDKTINIQSLFAQSSDFDFDILDIFSSLNKCGNIKCLLPEEQINIKELELLSNKENMISQFLLLESELDKKRSSLDKNNCCKKINCMITEIKHVNYEVLINDIKILCRIIESKFIYLNNLICDTQLTSGEDISFLSHEYRKCLAINNKINNFIEEYNNISKIKIPSYYEKLEDCDLQIEIKPLQPFLNYQFDINDYNIQLIKGKSMNKYFEDAILEVKKINEINKKEIENYIYQLNQIETIIMDKSMEAKELYQTMKNVREIKKKYKKIETFGKRIIKELKLIIDKIEKIEIKMDSYNNL</sequence>
<protein>
    <recommendedName>
        <fullName evidence="3">BRO1 domain-containing protein</fullName>
    </recommendedName>
</protein>
<comment type="caution">
    <text evidence="1">The sequence shown here is derived from an EMBL/GenBank/DDBJ whole genome shotgun (WGS) entry which is preliminary data.</text>
</comment>
<dbReference type="EMBL" id="SBIQ01000230">
    <property type="protein sequence ID" value="KAF7682538.1"/>
    <property type="molecule type" value="Genomic_DNA"/>
</dbReference>
<accession>A0ABQ7HWJ6</accession>
<organism evidence="1 2">
    <name type="scientific">Astathelohania contejeani</name>
    <dbReference type="NCBI Taxonomy" id="164912"/>
    <lineage>
        <taxon>Eukaryota</taxon>
        <taxon>Fungi</taxon>
        <taxon>Fungi incertae sedis</taxon>
        <taxon>Microsporidia</taxon>
        <taxon>Astathelohaniidae</taxon>
        <taxon>Astathelohania</taxon>
    </lineage>
</organism>
<dbReference type="Gene3D" id="1.25.40.280">
    <property type="entry name" value="alix/aip1 like domains"/>
    <property type="match status" value="1"/>
</dbReference>
<name>A0ABQ7HWJ6_9MICR</name>
<evidence type="ECO:0000313" key="1">
    <source>
        <dbReference type="EMBL" id="KAF7682538.1"/>
    </source>
</evidence>
<evidence type="ECO:0008006" key="3">
    <source>
        <dbReference type="Google" id="ProtNLM"/>
    </source>
</evidence>
<proteinExistence type="predicted"/>
<evidence type="ECO:0000313" key="2">
    <source>
        <dbReference type="Proteomes" id="UP001516464"/>
    </source>
</evidence>
<dbReference type="Proteomes" id="UP001516464">
    <property type="component" value="Unassembled WGS sequence"/>
</dbReference>
<reference evidence="1 2" key="1">
    <citation type="submission" date="2019-01" db="EMBL/GenBank/DDBJ databases">
        <title>Genomes sequencing and comparative genomics of infectious freshwater microsporidia, Cucumispora dikerogammari and Thelohania contejeani.</title>
        <authorList>
            <person name="Cormier A."/>
            <person name="Giraud I."/>
            <person name="Wattier R."/>
            <person name="Teixeira M."/>
            <person name="Grandjean F."/>
            <person name="Rigaud T."/>
            <person name="Cordaux R."/>
        </authorList>
    </citation>
    <scope>NUCLEOTIDE SEQUENCE [LARGE SCALE GENOMIC DNA]</scope>
    <source>
        <strain evidence="1">T1</strain>
        <tissue evidence="1">Spores</tissue>
    </source>
</reference>
<dbReference type="InterPro" id="IPR038499">
    <property type="entry name" value="BRO1_sf"/>
</dbReference>
<keyword evidence="2" id="KW-1185">Reference proteome</keyword>